<dbReference type="Proteomes" id="UP000006465">
    <property type="component" value="Chromosome"/>
</dbReference>
<dbReference type="AlphaFoldDB" id="A0AAU8RQX1"/>
<organism evidence="2 3">
    <name type="scientific">Corynebacterium pseudotuberculosis 258</name>
    <dbReference type="NCBI Taxonomy" id="1168865"/>
    <lineage>
        <taxon>Bacteria</taxon>
        <taxon>Bacillati</taxon>
        <taxon>Actinomycetota</taxon>
        <taxon>Actinomycetes</taxon>
        <taxon>Mycobacteriales</taxon>
        <taxon>Corynebacteriaceae</taxon>
        <taxon>Corynebacterium</taxon>
    </lineage>
</organism>
<dbReference type="RefSeq" id="WP_014522946.1">
    <property type="nucleotide sequence ID" value="NC_017945.3"/>
</dbReference>
<feature type="region of interest" description="Disordered" evidence="1">
    <location>
        <begin position="169"/>
        <end position="196"/>
    </location>
</feature>
<reference evidence="2 3" key="1">
    <citation type="journal article" date="2013" name="J. Biotechnol.">
        <title>Genome sequence of Corynebacterium pseudotuberculosis biovar equi strain 258 and prediction of antigenic targets to improve biotechnological vaccine production.</title>
        <authorList>
            <person name="Soares S.C."/>
            <person name="Trost E."/>
            <person name="Ramos R.T."/>
            <person name="Carneiro A.R."/>
            <person name="Santos A.R."/>
            <person name="Pinto A.C."/>
            <person name="Barbosa E."/>
            <person name="Aburjaile F."/>
            <person name="Ali A."/>
            <person name="Diniz C.A."/>
            <person name="Hassan S.S."/>
            <person name="Fiaux K."/>
            <person name="Guimaraes L.C."/>
            <person name="Bakhtiar S.M."/>
            <person name="Pereira U."/>
            <person name="Almeida S.S."/>
            <person name="Abreu V.A."/>
            <person name="Rocha F.S."/>
            <person name="Dorella F.A."/>
            <person name="Miyoshi A."/>
            <person name="Silva A."/>
            <person name="Azevedo V."/>
            <person name="Tauch A."/>
        </authorList>
    </citation>
    <scope>NUCLEOTIDE SEQUENCE [LARGE SCALE GENOMIC DNA]</scope>
    <source>
        <strain evidence="2 3">258</strain>
    </source>
</reference>
<protein>
    <submittedName>
        <fullName evidence="2">Uncharacterized protein</fullName>
    </submittedName>
</protein>
<name>A0AAU8RQX1_CORPS</name>
<sequence length="208" mass="22940">MEFLPYEAFEGEVAPVASASDAEIIAGVKAIVKAEGPVLGSRLFVAYCRASNQKLGRRIRERLMFALEQALNSGDIVADIPFTRSNAEAMVLRPRSRPAVVVRSLGPRSLEQVPLAELQTVMCGIEAENPKRGKGDLYKQTLIFYDRWGKLSNKVRLILDPAYDAGGLGGEGSRPAISRPYASGRTPGYPGQRRGRYRTTVRKAMRDW</sequence>
<gene>
    <name evidence="2" type="ORF">CP258_00330</name>
</gene>
<evidence type="ECO:0000313" key="2">
    <source>
        <dbReference type="EMBL" id="AJF93821.1"/>
    </source>
</evidence>
<dbReference type="EMBL" id="CP003540">
    <property type="protein sequence ID" value="AJF93821.1"/>
    <property type="molecule type" value="Genomic_DNA"/>
</dbReference>
<dbReference type="KEGG" id="coe:CP258_00330"/>
<proteinExistence type="predicted"/>
<accession>A0AAU8RQX1</accession>
<evidence type="ECO:0000313" key="3">
    <source>
        <dbReference type="Proteomes" id="UP000006465"/>
    </source>
</evidence>
<evidence type="ECO:0000256" key="1">
    <source>
        <dbReference type="SAM" id="MobiDB-lite"/>
    </source>
</evidence>